<dbReference type="Proteomes" id="UP000277326">
    <property type="component" value="Unassembled WGS sequence"/>
</dbReference>
<reference evidence="1 2" key="1">
    <citation type="journal article" date="2015" name="Stand. Genomic Sci.">
        <title>Genomic Encyclopedia of Bacterial and Archaeal Type Strains, Phase III: the genomes of soil and plant-associated and newly described type strains.</title>
        <authorList>
            <person name="Whitman W.B."/>
            <person name="Woyke T."/>
            <person name="Klenk H.P."/>
            <person name="Zhou Y."/>
            <person name="Lilburn T.G."/>
            <person name="Beck B.J."/>
            <person name="De Vos P."/>
            <person name="Vandamme P."/>
            <person name="Eisen J.A."/>
            <person name="Garrity G."/>
            <person name="Hugenholtz P."/>
            <person name="Kyrpides N.C."/>
        </authorList>
    </citation>
    <scope>NUCLEOTIDE SEQUENCE [LARGE SCALE GENOMIC DNA]</scope>
    <source>
        <strain evidence="1 2">CGMCC 1.10124</strain>
    </source>
</reference>
<dbReference type="OrthoDB" id="179461at2157"/>
<dbReference type="AlphaFoldDB" id="A0A3M0DUF1"/>
<gene>
    <name evidence="1" type="ORF">ATH50_0808</name>
</gene>
<organism evidence="1 2">
    <name type="scientific">Haloplanus aerogenes</name>
    <dbReference type="NCBI Taxonomy" id="660522"/>
    <lineage>
        <taxon>Archaea</taxon>
        <taxon>Methanobacteriati</taxon>
        <taxon>Methanobacteriota</taxon>
        <taxon>Stenosarchaea group</taxon>
        <taxon>Halobacteria</taxon>
        <taxon>Halobacteriales</taxon>
        <taxon>Haloferacaceae</taxon>
        <taxon>Haloplanus</taxon>
    </lineage>
</organism>
<dbReference type="RefSeq" id="WP_166033629.1">
    <property type="nucleotide sequence ID" value="NZ_CP034145.1"/>
</dbReference>
<dbReference type="EMBL" id="REFS01000002">
    <property type="protein sequence ID" value="RMB23589.1"/>
    <property type="molecule type" value="Genomic_DNA"/>
</dbReference>
<proteinExistence type="predicted"/>
<comment type="caution">
    <text evidence="1">The sequence shown here is derived from an EMBL/GenBank/DDBJ whole genome shotgun (WGS) entry which is preliminary data.</text>
</comment>
<dbReference type="InterPro" id="IPR055924">
    <property type="entry name" value="DUF7501"/>
</dbReference>
<evidence type="ECO:0000313" key="1">
    <source>
        <dbReference type="EMBL" id="RMB23589.1"/>
    </source>
</evidence>
<accession>A0A3M0DUF1</accession>
<dbReference type="GeneID" id="44638248"/>
<evidence type="ECO:0000313" key="2">
    <source>
        <dbReference type="Proteomes" id="UP000277326"/>
    </source>
</evidence>
<name>A0A3M0DUF1_9EURY</name>
<dbReference type="Pfam" id="PF24333">
    <property type="entry name" value="DUF7501"/>
    <property type="match status" value="1"/>
</dbReference>
<protein>
    <submittedName>
        <fullName evidence="1">Uncharacterized protein</fullName>
    </submittedName>
</protein>
<sequence>MAASETWTDPNQCPFCGQELPSPGEGFVRHLDESEACDGGYSVWRQRIADDIRGGWSG</sequence>